<dbReference type="Proteomes" id="UP001162483">
    <property type="component" value="Unassembled WGS sequence"/>
</dbReference>
<gene>
    <name evidence="1" type="ORF">SPARVUS_LOCUS10793237</name>
</gene>
<evidence type="ECO:0000313" key="2">
    <source>
        <dbReference type="Proteomes" id="UP001162483"/>
    </source>
</evidence>
<organism evidence="1 2">
    <name type="scientific">Staurois parvus</name>
    <dbReference type="NCBI Taxonomy" id="386267"/>
    <lineage>
        <taxon>Eukaryota</taxon>
        <taxon>Metazoa</taxon>
        <taxon>Chordata</taxon>
        <taxon>Craniata</taxon>
        <taxon>Vertebrata</taxon>
        <taxon>Euteleostomi</taxon>
        <taxon>Amphibia</taxon>
        <taxon>Batrachia</taxon>
        <taxon>Anura</taxon>
        <taxon>Neobatrachia</taxon>
        <taxon>Ranoidea</taxon>
        <taxon>Ranidae</taxon>
        <taxon>Staurois</taxon>
    </lineage>
</organism>
<feature type="non-terminal residue" evidence="1">
    <location>
        <position position="46"/>
    </location>
</feature>
<proteinExistence type="predicted"/>
<reference evidence="1" key="1">
    <citation type="submission" date="2023-05" db="EMBL/GenBank/DDBJ databases">
        <authorList>
            <person name="Stuckert A."/>
        </authorList>
    </citation>
    <scope>NUCLEOTIDE SEQUENCE</scope>
</reference>
<keyword evidence="2" id="KW-1185">Reference proteome</keyword>
<dbReference type="EMBL" id="CATNWA010015983">
    <property type="protein sequence ID" value="CAI9588700.1"/>
    <property type="molecule type" value="Genomic_DNA"/>
</dbReference>
<evidence type="ECO:0000313" key="1">
    <source>
        <dbReference type="EMBL" id="CAI9588700.1"/>
    </source>
</evidence>
<name>A0ABN9EV45_9NEOB</name>
<accession>A0ABN9EV45</accession>
<sequence>MVSLPLPTTLVLPGRSANHLATVLPRYIMLTSLQHPIIPWNLFYSF</sequence>
<comment type="caution">
    <text evidence="1">The sequence shown here is derived from an EMBL/GenBank/DDBJ whole genome shotgun (WGS) entry which is preliminary data.</text>
</comment>
<protein>
    <submittedName>
        <fullName evidence="1">Uncharacterized protein</fullName>
    </submittedName>
</protein>